<dbReference type="AlphaFoldDB" id="A0A392UVW3"/>
<sequence length="69" mass="7520">DDLSSDLVICNCYDDHVVAGTLSSTVSDPISAGGENRDPLRWYLLIEDLVILASSTACNSMFCSRMYCP</sequence>
<protein>
    <submittedName>
        <fullName evidence="1">Uncharacterized protein</fullName>
    </submittedName>
</protein>
<reference evidence="1 2" key="1">
    <citation type="journal article" date="2018" name="Front. Plant Sci.">
        <title>Red Clover (Trifolium pratense) and Zigzag Clover (T. medium) - A Picture of Genomic Similarities and Differences.</title>
        <authorList>
            <person name="Dluhosova J."/>
            <person name="Istvanek J."/>
            <person name="Nedelnik J."/>
            <person name="Repkova J."/>
        </authorList>
    </citation>
    <scope>NUCLEOTIDE SEQUENCE [LARGE SCALE GENOMIC DNA]</scope>
    <source>
        <strain evidence="2">cv. 10/8</strain>
        <tissue evidence="1">Leaf</tissue>
    </source>
</reference>
<dbReference type="EMBL" id="LXQA010964620">
    <property type="protein sequence ID" value="MCI79031.1"/>
    <property type="molecule type" value="Genomic_DNA"/>
</dbReference>
<organism evidence="1 2">
    <name type="scientific">Trifolium medium</name>
    <dbReference type="NCBI Taxonomy" id="97028"/>
    <lineage>
        <taxon>Eukaryota</taxon>
        <taxon>Viridiplantae</taxon>
        <taxon>Streptophyta</taxon>
        <taxon>Embryophyta</taxon>
        <taxon>Tracheophyta</taxon>
        <taxon>Spermatophyta</taxon>
        <taxon>Magnoliopsida</taxon>
        <taxon>eudicotyledons</taxon>
        <taxon>Gunneridae</taxon>
        <taxon>Pentapetalae</taxon>
        <taxon>rosids</taxon>
        <taxon>fabids</taxon>
        <taxon>Fabales</taxon>
        <taxon>Fabaceae</taxon>
        <taxon>Papilionoideae</taxon>
        <taxon>50 kb inversion clade</taxon>
        <taxon>NPAAA clade</taxon>
        <taxon>Hologalegina</taxon>
        <taxon>IRL clade</taxon>
        <taxon>Trifolieae</taxon>
        <taxon>Trifolium</taxon>
    </lineage>
</organism>
<evidence type="ECO:0000313" key="2">
    <source>
        <dbReference type="Proteomes" id="UP000265520"/>
    </source>
</evidence>
<keyword evidence="2" id="KW-1185">Reference proteome</keyword>
<name>A0A392UVW3_9FABA</name>
<evidence type="ECO:0000313" key="1">
    <source>
        <dbReference type="EMBL" id="MCI79031.1"/>
    </source>
</evidence>
<proteinExistence type="predicted"/>
<feature type="non-terminal residue" evidence="1">
    <location>
        <position position="1"/>
    </location>
</feature>
<gene>
    <name evidence="1" type="ORF">A2U01_0100302</name>
</gene>
<dbReference type="Proteomes" id="UP000265520">
    <property type="component" value="Unassembled WGS sequence"/>
</dbReference>
<accession>A0A392UVW3</accession>
<comment type="caution">
    <text evidence="1">The sequence shown here is derived from an EMBL/GenBank/DDBJ whole genome shotgun (WGS) entry which is preliminary data.</text>
</comment>